<comment type="caution">
    <text evidence="3">The sequence shown here is derived from an EMBL/GenBank/DDBJ whole genome shotgun (WGS) entry which is preliminary data.</text>
</comment>
<dbReference type="SUPFAM" id="SSF51430">
    <property type="entry name" value="NAD(P)-linked oxidoreductase"/>
    <property type="match status" value="1"/>
</dbReference>
<name>A0A3N1HFU2_9PSEU</name>
<organism evidence="3 4">
    <name type="scientific">Saccharothrix texasensis</name>
    <dbReference type="NCBI Taxonomy" id="103734"/>
    <lineage>
        <taxon>Bacteria</taxon>
        <taxon>Bacillati</taxon>
        <taxon>Actinomycetota</taxon>
        <taxon>Actinomycetes</taxon>
        <taxon>Pseudonocardiales</taxon>
        <taxon>Pseudonocardiaceae</taxon>
        <taxon>Saccharothrix</taxon>
    </lineage>
</organism>
<dbReference type="InterPro" id="IPR050791">
    <property type="entry name" value="Aldo-Keto_reductase"/>
</dbReference>
<dbReference type="InterPro" id="IPR020471">
    <property type="entry name" value="AKR"/>
</dbReference>
<evidence type="ECO:0000259" key="2">
    <source>
        <dbReference type="Pfam" id="PF00248"/>
    </source>
</evidence>
<evidence type="ECO:0000313" key="3">
    <source>
        <dbReference type="EMBL" id="ROP41341.1"/>
    </source>
</evidence>
<gene>
    <name evidence="3" type="ORF">EDD40_6770</name>
</gene>
<dbReference type="AlphaFoldDB" id="A0A3N1HFU2"/>
<keyword evidence="4" id="KW-1185">Reference proteome</keyword>
<dbReference type="RefSeq" id="WP_123746477.1">
    <property type="nucleotide sequence ID" value="NZ_RJKM01000001.1"/>
</dbReference>
<keyword evidence="1" id="KW-0560">Oxidoreductase</keyword>
<dbReference type="PANTHER" id="PTHR43625:SF40">
    <property type="entry name" value="ALDO-KETO REDUCTASE YAKC [NADP(+)]"/>
    <property type="match status" value="1"/>
</dbReference>
<dbReference type="OrthoDB" id="3216283at2"/>
<dbReference type="PANTHER" id="PTHR43625">
    <property type="entry name" value="AFLATOXIN B1 ALDEHYDE REDUCTASE"/>
    <property type="match status" value="1"/>
</dbReference>
<dbReference type="GO" id="GO:0005737">
    <property type="term" value="C:cytoplasm"/>
    <property type="evidence" value="ECO:0007669"/>
    <property type="project" value="TreeGrafter"/>
</dbReference>
<dbReference type="InterPro" id="IPR036812">
    <property type="entry name" value="NAD(P)_OxRdtase_dom_sf"/>
</dbReference>
<reference evidence="3 4" key="1">
    <citation type="submission" date="2018-11" db="EMBL/GenBank/DDBJ databases">
        <title>Sequencing the genomes of 1000 actinobacteria strains.</title>
        <authorList>
            <person name="Klenk H.-P."/>
        </authorList>
    </citation>
    <scope>NUCLEOTIDE SEQUENCE [LARGE SCALE GENOMIC DNA]</scope>
    <source>
        <strain evidence="3 4">DSM 44231</strain>
    </source>
</reference>
<dbReference type="NCBIfam" id="NF007695">
    <property type="entry name" value="PRK10376.1"/>
    <property type="match status" value="1"/>
</dbReference>
<dbReference type="InterPro" id="IPR023210">
    <property type="entry name" value="NADP_OxRdtase_dom"/>
</dbReference>
<dbReference type="Proteomes" id="UP000268727">
    <property type="component" value="Unassembled WGS sequence"/>
</dbReference>
<accession>A0A3N1HFU2</accession>
<dbReference type="CDD" id="cd19088">
    <property type="entry name" value="AKR_AKR13B1"/>
    <property type="match status" value="1"/>
</dbReference>
<dbReference type="Pfam" id="PF00248">
    <property type="entry name" value="Aldo_ket_red"/>
    <property type="match status" value="1"/>
</dbReference>
<proteinExistence type="predicted"/>
<dbReference type="EMBL" id="RJKM01000001">
    <property type="protein sequence ID" value="ROP41341.1"/>
    <property type="molecule type" value="Genomic_DNA"/>
</dbReference>
<dbReference type="Gene3D" id="3.20.20.100">
    <property type="entry name" value="NADP-dependent oxidoreductase domain"/>
    <property type="match status" value="1"/>
</dbReference>
<dbReference type="GO" id="GO:0016491">
    <property type="term" value="F:oxidoreductase activity"/>
    <property type="evidence" value="ECO:0007669"/>
    <property type="project" value="UniProtKB-KW"/>
</dbReference>
<sequence length="279" mass="30507">MSETFSLGGDLTVNRLGYGAMRLTGEGIWGYPADRDNAIALLRRVVELGVNFIDTADSYGPHINEELIRQALHPYADDLVIATKGGLLRTGPNEWPMLGKPAYLRQAVETSLVRLGIERIDLYQLHRVDPDYPLEDQVGELRKLQEEGKIRHIGLSEVDVEQLEAARAVAPIVSVQNLYNLANRGHEAVLDRCTELGIAFIPWFPVATGELARPGGVLDAAAKEHGATPAQLALAWLLRKSPVVLPIPGTSSIAHLEENVAAARIELTDEEFEKLSALA</sequence>
<evidence type="ECO:0000313" key="4">
    <source>
        <dbReference type="Proteomes" id="UP000268727"/>
    </source>
</evidence>
<feature type="domain" description="NADP-dependent oxidoreductase" evidence="2">
    <location>
        <begin position="15"/>
        <end position="278"/>
    </location>
</feature>
<protein>
    <submittedName>
        <fullName evidence="3">Aryl-alcohol dehydrogenase-like predicted oxidoreductase</fullName>
    </submittedName>
</protein>
<dbReference type="PRINTS" id="PR00069">
    <property type="entry name" value="ALDKETRDTASE"/>
</dbReference>
<evidence type="ECO:0000256" key="1">
    <source>
        <dbReference type="ARBA" id="ARBA00023002"/>
    </source>
</evidence>